<gene>
    <name evidence="2" type="ORF">P5673_000360</name>
</gene>
<reference evidence="2" key="2">
    <citation type="journal article" date="2023" name="Science">
        <title>Genomic signatures of disease resistance in endangered staghorn corals.</title>
        <authorList>
            <person name="Vollmer S.V."/>
            <person name="Selwyn J.D."/>
            <person name="Despard B.A."/>
            <person name="Roesel C.L."/>
        </authorList>
    </citation>
    <scope>NUCLEOTIDE SEQUENCE</scope>
    <source>
        <strain evidence="2">K2</strain>
    </source>
</reference>
<proteinExistence type="predicted"/>
<organism evidence="2 3">
    <name type="scientific">Acropora cervicornis</name>
    <name type="common">Staghorn coral</name>
    <dbReference type="NCBI Taxonomy" id="6130"/>
    <lineage>
        <taxon>Eukaryota</taxon>
        <taxon>Metazoa</taxon>
        <taxon>Cnidaria</taxon>
        <taxon>Anthozoa</taxon>
        <taxon>Hexacorallia</taxon>
        <taxon>Scleractinia</taxon>
        <taxon>Astrocoeniina</taxon>
        <taxon>Acroporidae</taxon>
        <taxon>Acropora</taxon>
    </lineage>
</organism>
<evidence type="ECO:0000313" key="2">
    <source>
        <dbReference type="EMBL" id="KAK2574223.1"/>
    </source>
</evidence>
<feature type="compositionally biased region" description="Basic and acidic residues" evidence="1">
    <location>
        <begin position="13"/>
        <end position="38"/>
    </location>
</feature>
<sequence>MLPSDSGMRKIAATRDDLPSPGHLGHEEEPNVGGHHNDFVKREKRNIVSLVYFPIFMYNYHGGVESHNCSVFFLLFCLVFLST</sequence>
<protein>
    <submittedName>
        <fullName evidence="2">Uncharacterized protein</fullName>
    </submittedName>
</protein>
<accession>A0AAD9R7C5</accession>
<dbReference type="EMBL" id="JARQWQ010000001">
    <property type="protein sequence ID" value="KAK2574223.1"/>
    <property type="molecule type" value="Genomic_DNA"/>
</dbReference>
<evidence type="ECO:0000256" key="1">
    <source>
        <dbReference type="SAM" id="MobiDB-lite"/>
    </source>
</evidence>
<name>A0AAD9R7C5_ACRCE</name>
<reference evidence="2" key="1">
    <citation type="journal article" date="2023" name="G3 (Bethesda)">
        <title>Whole genome assembly and annotation of the endangered Caribbean coral Acropora cervicornis.</title>
        <authorList>
            <person name="Selwyn J.D."/>
            <person name="Vollmer S.V."/>
        </authorList>
    </citation>
    <scope>NUCLEOTIDE SEQUENCE</scope>
    <source>
        <strain evidence="2">K2</strain>
    </source>
</reference>
<evidence type="ECO:0000313" key="3">
    <source>
        <dbReference type="Proteomes" id="UP001249851"/>
    </source>
</evidence>
<dbReference type="AlphaFoldDB" id="A0AAD9R7C5"/>
<comment type="caution">
    <text evidence="2">The sequence shown here is derived from an EMBL/GenBank/DDBJ whole genome shotgun (WGS) entry which is preliminary data.</text>
</comment>
<feature type="region of interest" description="Disordered" evidence="1">
    <location>
        <begin position="1"/>
        <end position="38"/>
    </location>
</feature>
<dbReference type="Proteomes" id="UP001249851">
    <property type="component" value="Unassembled WGS sequence"/>
</dbReference>
<keyword evidence="3" id="KW-1185">Reference proteome</keyword>